<accession>A0A381UUG2</accession>
<dbReference type="Pfam" id="PF13517">
    <property type="entry name" value="FG-GAP_3"/>
    <property type="match status" value="1"/>
</dbReference>
<proteinExistence type="predicted"/>
<dbReference type="PANTHER" id="PTHR46580">
    <property type="entry name" value="SENSOR KINASE-RELATED"/>
    <property type="match status" value="1"/>
</dbReference>
<evidence type="ECO:0000313" key="2">
    <source>
        <dbReference type="EMBL" id="SVA31812.1"/>
    </source>
</evidence>
<reference evidence="2" key="1">
    <citation type="submission" date="2018-05" db="EMBL/GenBank/DDBJ databases">
        <authorList>
            <person name="Lanie J.A."/>
            <person name="Ng W.-L."/>
            <person name="Kazmierczak K.M."/>
            <person name="Andrzejewski T.M."/>
            <person name="Davidsen T.M."/>
            <person name="Wayne K.J."/>
            <person name="Tettelin H."/>
            <person name="Glass J.I."/>
            <person name="Rusch D."/>
            <person name="Podicherti R."/>
            <person name="Tsui H.-C.T."/>
            <person name="Winkler M.E."/>
        </authorList>
    </citation>
    <scope>NUCLEOTIDE SEQUENCE</scope>
</reference>
<dbReference type="InterPro" id="IPR028994">
    <property type="entry name" value="Integrin_alpha_N"/>
</dbReference>
<feature type="non-terminal residue" evidence="2">
    <location>
        <position position="1"/>
    </location>
</feature>
<sequence>MKTIHSIIVCVTLFVSSISFVFGYNKAKDGTYYADFNGDGKHDIFLYDKTKGTGVVWGWDGNKWKTLWENNTFRKTWQVHLGDFDGNGKTDMFLYDKAKGHGVLLAIDGKNKSKAKTLWENKTFRKTWKMYVGNFTQNKKSELFLYDKKAGTGVIFGWDKTGKFKTLWENKTFRKTWDIYPGDFNGNGKSDMFLYDKAKGHGVVWGWSGKAWSTLWENKTFRKTWQVHVGDFNGDKKSDMFLYDKGKGTGVLYSINPKQKKGETLWENKTF</sequence>
<dbReference type="SUPFAM" id="SSF69318">
    <property type="entry name" value="Integrin alpha N-terminal domain"/>
    <property type="match status" value="1"/>
</dbReference>
<dbReference type="InterPro" id="IPR013517">
    <property type="entry name" value="FG-GAP"/>
</dbReference>
<gene>
    <name evidence="2" type="ORF">METZ01_LOCUS84666</name>
</gene>
<evidence type="ECO:0000256" key="1">
    <source>
        <dbReference type="ARBA" id="ARBA00022729"/>
    </source>
</evidence>
<dbReference type="AlphaFoldDB" id="A0A381UUG2"/>
<dbReference type="EMBL" id="UINC01007172">
    <property type="protein sequence ID" value="SVA31812.1"/>
    <property type="molecule type" value="Genomic_DNA"/>
</dbReference>
<evidence type="ECO:0008006" key="3">
    <source>
        <dbReference type="Google" id="ProtNLM"/>
    </source>
</evidence>
<protein>
    <recommendedName>
        <fullName evidence="3">VCBS repeat-containing protein</fullName>
    </recommendedName>
</protein>
<feature type="non-terminal residue" evidence="2">
    <location>
        <position position="271"/>
    </location>
</feature>
<organism evidence="2">
    <name type="scientific">marine metagenome</name>
    <dbReference type="NCBI Taxonomy" id="408172"/>
    <lineage>
        <taxon>unclassified sequences</taxon>
        <taxon>metagenomes</taxon>
        <taxon>ecological metagenomes</taxon>
    </lineage>
</organism>
<keyword evidence="1" id="KW-0732">Signal</keyword>
<dbReference type="Gene3D" id="2.40.128.340">
    <property type="match status" value="1"/>
</dbReference>
<name>A0A381UUG2_9ZZZZ</name>